<evidence type="ECO:0000313" key="2">
    <source>
        <dbReference type="Proteomes" id="UP000002282"/>
    </source>
</evidence>
<reference evidence="1 2" key="2">
    <citation type="journal article" date="2007" name="PLoS Biol.">
        <title>Principles of genome evolution in the Drosophila melanogaster species group.</title>
        <authorList>
            <person name="Ranz J.M."/>
            <person name="Maurin D."/>
            <person name="Chan Y.S."/>
            <person name="von Grotthuss M."/>
            <person name="Hillier L.W."/>
            <person name="Roote J."/>
            <person name="Ashburner M."/>
            <person name="Bergman C.M."/>
        </authorList>
    </citation>
    <scope>NUCLEOTIDE SEQUENCE [LARGE SCALE GENOMIC DNA]</scope>
    <source>
        <strain evidence="2">Tai18E2 / Tucson 14021-0261.01</strain>
    </source>
</reference>
<dbReference type="GO" id="GO:0003729">
    <property type="term" value="F:mRNA binding"/>
    <property type="evidence" value="ECO:0007669"/>
    <property type="project" value="EnsemblMetazoa"/>
</dbReference>
<name>A0A0R1DQK2_DROYA</name>
<keyword evidence="2" id="KW-1185">Reference proteome</keyword>
<gene>
    <name evidence="1" type="primary">Dyak\GE28572</name>
    <name evidence="1" type="synonym">GE28572</name>
    <name evidence="1" type="ORF">Dyak_GE28572</name>
</gene>
<dbReference type="GO" id="GO:0051028">
    <property type="term" value="P:mRNA transport"/>
    <property type="evidence" value="ECO:0007669"/>
    <property type="project" value="EnsemblMetazoa"/>
</dbReference>
<dbReference type="GO" id="GO:0042802">
    <property type="term" value="F:identical protein binding"/>
    <property type="evidence" value="ECO:0007669"/>
    <property type="project" value="EnsemblMetazoa"/>
</dbReference>
<dbReference type="GO" id="GO:0042595">
    <property type="term" value="P:behavioral response to starvation"/>
    <property type="evidence" value="ECO:0007669"/>
    <property type="project" value="EnsemblMetazoa"/>
</dbReference>
<dbReference type="GO" id="GO:0099156">
    <property type="term" value="P:cell-cell signaling via exosome"/>
    <property type="evidence" value="ECO:0007669"/>
    <property type="project" value="EnsemblMetazoa"/>
</dbReference>
<dbReference type="GO" id="GO:0005198">
    <property type="term" value="F:structural molecule activity"/>
    <property type="evidence" value="ECO:0007669"/>
    <property type="project" value="EnsemblMetazoa"/>
</dbReference>
<reference evidence="1 2" key="1">
    <citation type="journal article" date="2007" name="Nature">
        <title>Evolution of genes and genomes on the Drosophila phylogeny.</title>
        <authorList>
            <consortium name="Drosophila 12 Genomes Consortium"/>
            <person name="Clark A.G."/>
            <person name="Eisen M.B."/>
            <person name="Smith D.R."/>
            <person name="Bergman C.M."/>
            <person name="Oliver B."/>
            <person name="Markow T.A."/>
            <person name="Kaufman T.C."/>
            <person name="Kellis M."/>
            <person name="Gelbart W."/>
            <person name="Iyer V.N."/>
            <person name="Pollard D.A."/>
            <person name="Sackton T.B."/>
            <person name="Larracuente A.M."/>
            <person name="Singh N.D."/>
            <person name="Abad J.P."/>
            <person name="Abt D.N."/>
            <person name="Adryan B."/>
            <person name="Aguade M."/>
            <person name="Akashi H."/>
            <person name="Anderson W.W."/>
            <person name="Aquadro C.F."/>
            <person name="Ardell D.H."/>
            <person name="Arguello R."/>
            <person name="Artieri C.G."/>
            <person name="Barbash D.A."/>
            <person name="Barker D."/>
            <person name="Barsanti P."/>
            <person name="Batterham P."/>
            <person name="Batzoglou S."/>
            <person name="Begun D."/>
            <person name="Bhutkar A."/>
            <person name="Blanco E."/>
            <person name="Bosak S.A."/>
            <person name="Bradley R.K."/>
            <person name="Brand A.D."/>
            <person name="Brent M.R."/>
            <person name="Brooks A.N."/>
            <person name="Brown R.H."/>
            <person name="Butlin R.K."/>
            <person name="Caggese C."/>
            <person name="Calvi B.R."/>
            <person name="Bernardo de Carvalho A."/>
            <person name="Caspi A."/>
            <person name="Castrezana S."/>
            <person name="Celniker S.E."/>
            <person name="Chang J.L."/>
            <person name="Chapple C."/>
            <person name="Chatterji S."/>
            <person name="Chinwalla A."/>
            <person name="Civetta A."/>
            <person name="Clifton S.W."/>
            <person name="Comeron J.M."/>
            <person name="Costello J.C."/>
            <person name="Coyne J.A."/>
            <person name="Daub J."/>
            <person name="David R.G."/>
            <person name="Delcher A.L."/>
            <person name="Delehaunty K."/>
            <person name="Do C.B."/>
            <person name="Ebling H."/>
            <person name="Edwards K."/>
            <person name="Eickbush T."/>
            <person name="Evans J.D."/>
            <person name="Filipski A."/>
            <person name="Findeiss S."/>
            <person name="Freyhult E."/>
            <person name="Fulton L."/>
            <person name="Fulton R."/>
            <person name="Garcia A.C."/>
            <person name="Gardiner A."/>
            <person name="Garfield D.A."/>
            <person name="Garvin B.E."/>
            <person name="Gibson G."/>
            <person name="Gilbert D."/>
            <person name="Gnerre S."/>
            <person name="Godfrey J."/>
            <person name="Good R."/>
            <person name="Gotea V."/>
            <person name="Gravely B."/>
            <person name="Greenberg A.J."/>
            <person name="Griffiths-Jones S."/>
            <person name="Gross S."/>
            <person name="Guigo R."/>
            <person name="Gustafson E.A."/>
            <person name="Haerty W."/>
            <person name="Hahn M.W."/>
            <person name="Halligan D.L."/>
            <person name="Halpern A.L."/>
            <person name="Halter G.M."/>
            <person name="Han M.V."/>
            <person name="Heger A."/>
            <person name="Hillier L."/>
            <person name="Hinrichs A.S."/>
            <person name="Holmes I."/>
            <person name="Hoskins R.A."/>
            <person name="Hubisz M.J."/>
            <person name="Hultmark D."/>
            <person name="Huntley M.A."/>
            <person name="Jaffe D.B."/>
            <person name="Jagadeeshan S."/>
            <person name="Jeck W.R."/>
            <person name="Johnson J."/>
            <person name="Jones C.D."/>
            <person name="Jordan W.C."/>
            <person name="Karpen G.H."/>
            <person name="Kataoka E."/>
            <person name="Keightley P.D."/>
            <person name="Kheradpour P."/>
            <person name="Kirkness E.F."/>
            <person name="Koerich L.B."/>
            <person name="Kristiansen K."/>
            <person name="Kudrna D."/>
            <person name="Kulathinal R.J."/>
            <person name="Kumar S."/>
            <person name="Kwok R."/>
            <person name="Lander E."/>
            <person name="Langley C.H."/>
            <person name="Lapoint R."/>
            <person name="Lazzaro B.P."/>
            <person name="Lee S.J."/>
            <person name="Levesque L."/>
            <person name="Li R."/>
            <person name="Lin C.F."/>
            <person name="Lin M.F."/>
            <person name="Lindblad-Toh K."/>
            <person name="Llopart A."/>
            <person name="Long M."/>
            <person name="Low L."/>
            <person name="Lozovsky E."/>
            <person name="Lu J."/>
            <person name="Luo M."/>
            <person name="Machado C.A."/>
            <person name="Makalowski W."/>
            <person name="Marzo M."/>
            <person name="Matsuda M."/>
            <person name="Matzkin L."/>
            <person name="McAllister B."/>
            <person name="McBride C.S."/>
            <person name="McKernan B."/>
            <person name="McKernan K."/>
            <person name="Mendez-Lago M."/>
            <person name="Minx P."/>
            <person name="Mollenhauer M.U."/>
            <person name="Montooth K."/>
            <person name="Mount S.M."/>
            <person name="Mu X."/>
            <person name="Myers E."/>
            <person name="Negre B."/>
            <person name="Newfeld S."/>
            <person name="Nielsen R."/>
            <person name="Noor M.A."/>
            <person name="O'Grady P."/>
            <person name="Pachter L."/>
            <person name="Papaceit M."/>
            <person name="Parisi M.J."/>
            <person name="Parisi M."/>
            <person name="Parts L."/>
            <person name="Pedersen J.S."/>
            <person name="Pesole G."/>
            <person name="Phillippy A.M."/>
            <person name="Ponting C.P."/>
            <person name="Pop M."/>
            <person name="Porcelli D."/>
            <person name="Powell J.R."/>
            <person name="Prohaska S."/>
            <person name="Pruitt K."/>
            <person name="Puig M."/>
            <person name="Quesneville H."/>
            <person name="Ram K.R."/>
            <person name="Rand D."/>
            <person name="Rasmussen M.D."/>
            <person name="Reed L.K."/>
            <person name="Reenan R."/>
            <person name="Reily A."/>
            <person name="Remington K.A."/>
            <person name="Rieger T.T."/>
            <person name="Ritchie M.G."/>
            <person name="Robin C."/>
            <person name="Rogers Y.H."/>
            <person name="Rohde C."/>
            <person name="Rozas J."/>
            <person name="Rubenfield M.J."/>
            <person name="Ruiz A."/>
            <person name="Russo S."/>
            <person name="Salzberg S.L."/>
            <person name="Sanchez-Gracia A."/>
            <person name="Saranga D.J."/>
            <person name="Sato H."/>
            <person name="Schaeffer S.W."/>
            <person name="Schatz M.C."/>
            <person name="Schlenke T."/>
            <person name="Schwartz R."/>
            <person name="Segarra C."/>
            <person name="Singh R.S."/>
            <person name="Sirot L."/>
            <person name="Sirota M."/>
            <person name="Sisneros N.B."/>
            <person name="Smith C.D."/>
            <person name="Smith T.F."/>
            <person name="Spieth J."/>
            <person name="Stage D.E."/>
            <person name="Stark A."/>
            <person name="Stephan W."/>
            <person name="Strausberg R.L."/>
            <person name="Strempel S."/>
            <person name="Sturgill D."/>
            <person name="Sutton G."/>
            <person name="Sutton G.G."/>
            <person name="Tao W."/>
            <person name="Teichmann S."/>
            <person name="Tobari Y.N."/>
            <person name="Tomimura Y."/>
            <person name="Tsolas J.M."/>
            <person name="Valente V.L."/>
            <person name="Venter E."/>
            <person name="Venter J.C."/>
            <person name="Vicario S."/>
            <person name="Vieira F.G."/>
            <person name="Vilella A.J."/>
            <person name="Villasante A."/>
            <person name="Walenz B."/>
            <person name="Wang J."/>
            <person name="Wasserman M."/>
            <person name="Watts T."/>
            <person name="Wilson D."/>
            <person name="Wilson R.K."/>
            <person name="Wing R.A."/>
            <person name="Wolfner M.F."/>
            <person name="Wong A."/>
            <person name="Wong G.K."/>
            <person name="Wu C.I."/>
            <person name="Wu G."/>
            <person name="Yamamoto D."/>
            <person name="Yang H.P."/>
            <person name="Yang S.P."/>
            <person name="Yorke J.A."/>
            <person name="Yoshida K."/>
            <person name="Zdobnov E."/>
            <person name="Zhang P."/>
            <person name="Zhang Y."/>
            <person name="Zimin A.V."/>
            <person name="Baldwin J."/>
            <person name="Abdouelleil A."/>
            <person name="Abdulkadir J."/>
            <person name="Abebe A."/>
            <person name="Abera B."/>
            <person name="Abreu J."/>
            <person name="Acer S.C."/>
            <person name="Aftuck L."/>
            <person name="Alexander A."/>
            <person name="An P."/>
            <person name="Anderson E."/>
            <person name="Anderson S."/>
            <person name="Arachi H."/>
            <person name="Azer M."/>
            <person name="Bachantsang P."/>
            <person name="Barry A."/>
            <person name="Bayul T."/>
            <person name="Berlin A."/>
            <person name="Bessette D."/>
            <person name="Bloom T."/>
            <person name="Blye J."/>
            <person name="Boguslavskiy L."/>
            <person name="Bonnet C."/>
            <person name="Boukhgalter B."/>
            <person name="Bourzgui I."/>
            <person name="Brown A."/>
            <person name="Cahill P."/>
            <person name="Channer S."/>
            <person name="Cheshatsang Y."/>
            <person name="Chuda L."/>
            <person name="Citroen M."/>
            <person name="Collymore A."/>
            <person name="Cooke P."/>
            <person name="Costello M."/>
            <person name="D'Aco K."/>
            <person name="Daza R."/>
            <person name="De Haan G."/>
            <person name="DeGray S."/>
            <person name="DeMaso C."/>
            <person name="Dhargay N."/>
            <person name="Dooley K."/>
            <person name="Dooley E."/>
            <person name="Doricent M."/>
            <person name="Dorje P."/>
            <person name="Dorjee K."/>
            <person name="Dupes A."/>
            <person name="Elong R."/>
            <person name="Falk J."/>
            <person name="Farina A."/>
            <person name="Faro S."/>
            <person name="Ferguson D."/>
            <person name="Fisher S."/>
            <person name="Foley C.D."/>
            <person name="Franke A."/>
            <person name="Friedrich D."/>
            <person name="Gadbois L."/>
            <person name="Gearin G."/>
            <person name="Gearin C.R."/>
            <person name="Giannoukos G."/>
            <person name="Goode T."/>
            <person name="Graham J."/>
            <person name="Grandbois E."/>
            <person name="Grewal S."/>
            <person name="Gyaltsen K."/>
            <person name="Hafez N."/>
            <person name="Hagos B."/>
            <person name="Hall J."/>
            <person name="Henson C."/>
            <person name="Hollinger A."/>
            <person name="Honan T."/>
            <person name="Huard M.D."/>
            <person name="Hughes L."/>
            <person name="Hurhula B."/>
            <person name="Husby M.E."/>
            <person name="Kamat A."/>
            <person name="Kanga B."/>
            <person name="Kashin S."/>
            <person name="Khazanovich D."/>
            <person name="Kisner P."/>
            <person name="Lance K."/>
            <person name="Lara M."/>
            <person name="Lee W."/>
            <person name="Lennon N."/>
            <person name="Letendre F."/>
            <person name="LeVine R."/>
            <person name="Lipovsky A."/>
            <person name="Liu X."/>
            <person name="Liu J."/>
            <person name="Liu S."/>
            <person name="Lokyitsang T."/>
            <person name="Lokyitsang Y."/>
            <person name="Lubonja R."/>
            <person name="Lui A."/>
            <person name="MacDonald P."/>
            <person name="Magnisalis V."/>
            <person name="Maru K."/>
            <person name="Matthews C."/>
            <person name="McCusker W."/>
            <person name="McDonough S."/>
            <person name="Mehta T."/>
            <person name="Meldrim J."/>
            <person name="Meneus L."/>
            <person name="Mihai O."/>
            <person name="Mihalev A."/>
            <person name="Mihova T."/>
            <person name="Mittelman R."/>
            <person name="Mlenga V."/>
            <person name="Montmayeur A."/>
            <person name="Mulrain L."/>
            <person name="Navidi A."/>
            <person name="Naylor J."/>
            <person name="Negash T."/>
            <person name="Nguyen T."/>
            <person name="Nguyen N."/>
            <person name="Nicol R."/>
            <person name="Norbu C."/>
            <person name="Norbu N."/>
            <person name="Novod N."/>
            <person name="O'Neill B."/>
            <person name="Osman S."/>
            <person name="Markiewicz E."/>
            <person name="Oyono O.L."/>
            <person name="Patti C."/>
            <person name="Phunkhang P."/>
            <person name="Pierre F."/>
            <person name="Priest M."/>
            <person name="Raghuraman S."/>
            <person name="Rege F."/>
            <person name="Reyes R."/>
            <person name="Rise C."/>
            <person name="Rogov P."/>
            <person name="Ross K."/>
            <person name="Ryan E."/>
            <person name="Settipalli S."/>
            <person name="Shea T."/>
            <person name="Sherpa N."/>
            <person name="Shi L."/>
            <person name="Shih D."/>
            <person name="Sparrow T."/>
            <person name="Spaulding J."/>
            <person name="Stalker J."/>
            <person name="Stange-Thomann N."/>
            <person name="Stavropoulos S."/>
            <person name="Stone C."/>
            <person name="Strader C."/>
            <person name="Tesfaye S."/>
            <person name="Thomson T."/>
            <person name="Thoulutsang Y."/>
            <person name="Thoulutsang D."/>
            <person name="Topham K."/>
            <person name="Topping I."/>
            <person name="Tsamla T."/>
            <person name="Vassiliev H."/>
            <person name="Vo A."/>
            <person name="Wangchuk T."/>
            <person name="Wangdi T."/>
            <person name="Weiand M."/>
            <person name="Wilkinson J."/>
            <person name="Wilson A."/>
            <person name="Yadav S."/>
            <person name="Young G."/>
            <person name="Yu Q."/>
            <person name="Zembek L."/>
            <person name="Zhong D."/>
            <person name="Zimmer A."/>
            <person name="Zwirko Z."/>
            <person name="Jaffe D.B."/>
            <person name="Alvarez P."/>
            <person name="Brockman W."/>
            <person name="Butler J."/>
            <person name="Chin C."/>
            <person name="Gnerre S."/>
            <person name="Grabherr M."/>
            <person name="Kleber M."/>
            <person name="Mauceli E."/>
            <person name="MacCallum I."/>
        </authorList>
    </citation>
    <scope>NUCLEOTIDE SEQUENCE [LARGE SCALE GENOMIC DNA]</scope>
    <source>
        <strain evidence="2">Tai18E2 / Tucson 14021-0261.01</strain>
    </source>
</reference>
<proteinExistence type="predicted"/>
<dbReference type="SMR" id="A0A0R1DQK2"/>
<dbReference type="Proteomes" id="UP000002282">
    <property type="component" value="Chromosome 2R"/>
</dbReference>
<dbReference type="GO" id="GO:0048168">
    <property type="term" value="P:regulation of neuronal synaptic plasticity"/>
    <property type="evidence" value="ECO:0007669"/>
    <property type="project" value="EnsemblMetazoa"/>
</dbReference>
<sequence>MAQLTQMTNEQLHALIEAVRAAAVGAAGSAAAAAADGADATKGKGSFSTCTHSFGGARDHDVVEEFLANITLYKELEGISDENALKGISLLFYGMASTWWQGVRKEAVTWKDAIDLIRDHFSPTKPAYQVYMEFFQNKQDDHVPIDTFVIQKRALLAQLPSGRHDEDTELDLLFGLLNIKYRKHITRQSIRTFKDLLEQGRIIEHNNQEDEALVAASKNTRGSKRTTRCTYCSFRGHTFDNCRKRQKDRHEEQQEE</sequence>
<dbReference type="GO" id="GO:1903561">
    <property type="term" value="C:extracellular vesicle"/>
    <property type="evidence" value="ECO:0007669"/>
    <property type="project" value="EnsemblMetazoa"/>
</dbReference>
<dbReference type="EMBL" id="CM000158">
    <property type="protein sequence ID" value="KRJ99567.1"/>
    <property type="molecule type" value="Genomic_DNA"/>
</dbReference>
<dbReference type="KEGG" id="dya:Dyak_GE28572"/>
<dbReference type="GO" id="GO:0030017">
    <property type="term" value="C:sarcomere"/>
    <property type="evidence" value="ECO:0007669"/>
    <property type="project" value="EnsemblMetazoa"/>
</dbReference>
<dbReference type="GO" id="GO:0170047">
    <property type="term" value="C:virus-like capsid"/>
    <property type="evidence" value="ECO:0007669"/>
    <property type="project" value="EnsemblMetazoa"/>
</dbReference>
<dbReference type="GO" id="GO:0098975">
    <property type="term" value="C:postsynapse of neuromuscular junction"/>
    <property type="evidence" value="ECO:0007669"/>
    <property type="project" value="EnsemblMetazoa"/>
</dbReference>
<accession>A0A0R1DQK2</accession>
<protein>
    <recommendedName>
        <fullName evidence="3">Ty3 transposon capsid-like protein domain-containing protein</fullName>
    </recommendedName>
</protein>
<evidence type="ECO:0000313" key="1">
    <source>
        <dbReference type="EMBL" id="KRJ99567.1"/>
    </source>
</evidence>
<dbReference type="AlphaFoldDB" id="A0A0R1DQK2"/>
<evidence type="ECO:0008006" key="3">
    <source>
        <dbReference type="Google" id="ProtNLM"/>
    </source>
</evidence>
<dbReference type="OrthoDB" id="425619at2759"/>
<dbReference type="GO" id="GO:0110077">
    <property type="term" value="P:vesicle-mediated intercellular transport"/>
    <property type="evidence" value="ECO:0007669"/>
    <property type="project" value="EnsemblMetazoa"/>
</dbReference>
<organism evidence="1 2">
    <name type="scientific">Drosophila yakuba</name>
    <name type="common">Fruit fly</name>
    <dbReference type="NCBI Taxonomy" id="7245"/>
    <lineage>
        <taxon>Eukaryota</taxon>
        <taxon>Metazoa</taxon>
        <taxon>Ecdysozoa</taxon>
        <taxon>Arthropoda</taxon>
        <taxon>Hexapoda</taxon>
        <taxon>Insecta</taxon>
        <taxon>Pterygota</taxon>
        <taxon>Neoptera</taxon>
        <taxon>Endopterygota</taxon>
        <taxon>Diptera</taxon>
        <taxon>Brachycera</taxon>
        <taxon>Muscomorpha</taxon>
        <taxon>Ephydroidea</taxon>
        <taxon>Drosophilidae</taxon>
        <taxon>Drosophila</taxon>
        <taxon>Sophophora</taxon>
    </lineage>
</organism>